<organism evidence="1 2">
    <name type="scientific">Cyclotella atomus</name>
    <dbReference type="NCBI Taxonomy" id="382360"/>
    <lineage>
        <taxon>Eukaryota</taxon>
        <taxon>Sar</taxon>
        <taxon>Stramenopiles</taxon>
        <taxon>Ochrophyta</taxon>
        <taxon>Bacillariophyta</taxon>
        <taxon>Coscinodiscophyceae</taxon>
        <taxon>Thalassiosirophycidae</taxon>
        <taxon>Stephanodiscales</taxon>
        <taxon>Stephanodiscaceae</taxon>
        <taxon>Cyclotella</taxon>
    </lineage>
</organism>
<reference evidence="1 2" key="1">
    <citation type="submission" date="2024-10" db="EMBL/GenBank/DDBJ databases">
        <title>Updated reference genomes for cyclostephanoid diatoms.</title>
        <authorList>
            <person name="Roberts W.R."/>
            <person name="Alverson A.J."/>
        </authorList>
    </citation>
    <scope>NUCLEOTIDE SEQUENCE [LARGE SCALE GENOMIC DNA]</scope>
    <source>
        <strain evidence="1 2">AJA010-31</strain>
    </source>
</reference>
<protein>
    <submittedName>
        <fullName evidence="1">Uncharacterized protein</fullName>
    </submittedName>
</protein>
<dbReference type="AlphaFoldDB" id="A0ABD3PMD2"/>
<name>A0ABD3PMD2_9STRA</name>
<evidence type="ECO:0000313" key="1">
    <source>
        <dbReference type="EMBL" id="KAL3788917.1"/>
    </source>
</evidence>
<accession>A0ABD3PMD2</accession>
<evidence type="ECO:0000313" key="2">
    <source>
        <dbReference type="Proteomes" id="UP001530400"/>
    </source>
</evidence>
<sequence>MPSSCTQHATVFNTDGSNTDKRRISFATVSIREYDQTIGDSPFCLNGAPITLDWSFQEIETISVDQYEHSRQPFRRCRGNLILEAQERRMLLVESGLSLSVVIRAENRRKHDCISLKPAAARKEDRSCTASVKELKCKRTPTCQRRSFPQLQKQMASRAA</sequence>
<comment type="caution">
    <text evidence="1">The sequence shown here is derived from an EMBL/GenBank/DDBJ whole genome shotgun (WGS) entry which is preliminary data.</text>
</comment>
<gene>
    <name evidence="1" type="ORF">ACHAWO_001548</name>
</gene>
<keyword evidence="2" id="KW-1185">Reference proteome</keyword>
<proteinExistence type="predicted"/>
<dbReference type="EMBL" id="JALLPJ020000546">
    <property type="protein sequence ID" value="KAL3788917.1"/>
    <property type="molecule type" value="Genomic_DNA"/>
</dbReference>
<dbReference type="Proteomes" id="UP001530400">
    <property type="component" value="Unassembled WGS sequence"/>
</dbReference>